<sequence length="67" mass="7191">MPRLCLFGLAASQIRGLCVKHSLGCSPCIVACTLPHPPPFHIAYNSGDQATTTKLISYCLPTMAYLP</sequence>
<name>A0A370BLH3_ASPNG</name>
<accession>A0A370BLH3</accession>
<protein>
    <submittedName>
        <fullName evidence="1">Uncharacterized protein</fullName>
    </submittedName>
</protein>
<evidence type="ECO:0000313" key="1">
    <source>
        <dbReference type="EMBL" id="RDH14359.1"/>
    </source>
</evidence>
<dbReference type="EMBL" id="KZ851969">
    <property type="protein sequence ID" value="RDH14359.1"/>
    <property type="molecule type" value="Genomic_DNA"/>
</dbReference>
<proteinExistence type="predicted"/>
<gene>
    <name evidence="1" type="ORF">M747DRAFT_249836</name>
</gene>
<dbReference type="Proteomes" id="UP000253845">
    <property type="component" value="Unassembled WGS sequence"/>
</dbReference>
<dbReference type="VEuPathDB" id="FungiDB:M747DRAFT_249836"/>
<reference evidence="1 2" key="1">
    <citation type="submission" date="2018-07" db="EMBL/GenBank/DDBJ databases">
        <title>Section-level genome sequencing of Aspergillus section Nigri to investigate inter- and intra-species variation.</title>
        <authorList>
            <consortium name="DOE Joint Genome Institute"/>
            <person name="Vesth T.C."/>
            <person name="Nybo J.L."/>
            <person name="Theobald S."/>
            <person name="Frisvad J.C."/>
            <person name="Larsen T.O."/>
            <person name="Nielsen K.F."/>
            <person name="Hoof J.B."/>
            <person name="Brandl J."/>
            <person name="Salamov A."/>
            <person name="Riley R."/>
            <person name="Gladden J.M."/>
            <person name="Phatale P."/>
            <person name="Nielsen M.T."/>
            <person name="Lyhne E.K."/>
            <person name="Kogle M.E."/>
            <person name="Strasser K."/>
            <person name="McDonnell E."/>
            <person name="Barry K."/>
            <person name="Clum A."/>
            <person name="Chen C."/>
            <person name="Nolan M."/>
            <person name="Sandor L."/>
            <person name="Kuo A."/>
            <person name="Lipzen A."/>
            <person name="Hainaut M."/>
            <person name="Drula E."/>
            <person name="Tsang A."/>
            <person name="Magnuson J.K."/>
            <person name="Henrissat B."/>
            <person name="Wiebenga A."/>
            <person name="Simmons B.A."/>
            <person name="Makela M.R."/>
            <person name="De vries R.P."/>
            <person name="Grigoriev I.V."/>
            <person name="Mortensen U.H."/>
            <person name="Baker S.E."/>
            <person name="Andersen M.R."/>
        </authorList>
    </citation>
    <scope>NUCLEOTIDE SEQUENCE [LARGE SCALE GENOMIC DNA]</scope>
    <source>
        <strain evidence="1 2">ATCC 13496</strain>
    </source>
</reference>
<organism evidence="1 2">
    <name type="scientific">Aspergillus niger ATCC 13496</name>
    <dbReference type="NCBI Taxonomy" id="1353008"/>
    <lineage>
        <taxon>Eukaryota</taxon>
        <taxon>Fungi</taxon>
        <taxon>Dikarya</taxon>
        <taxon>Ascomycota</taxon>
        <taxon>Pezizomycotina</taxon>
        <taxon>Eurotiomycetes</taxon>
        <taxon>Eurotiomycetidae</taxon>
        <taxon>Eurotiales</taxon>
        <taxon>Aspergillaceae</taxon>
        <taxon>Aspergillus</taxon>
        <taxon>Aspergillus subgen. Circumdati</taxon>
    </lineage>
</organism>
<evidence type="ECO:0000313" key="2">
    <source>
        <dbReference type="Proteomes" id="UP000253845"/>
    </source>
</evidence>
<dbReference type="AlphaFoldDB" id="A0A370BLH3"/>